<evidence type="ECO:0000256" key="3">
    <source>
        <dbReference type="ARBA" id="ARBA00022630"/>
    </source>
</evidence>
<dbReference type="InterPro" id="IPR001199">
    <property type="entry name" value="Cyt_B5-like_heme/steroid-bd"/>
</dbReference>
<dbReference type="AlphaFoldDB" id="A0AAW2ZLD9"/>
<evidence type="ECO:0000256" key="7">
    <source>
        <dbReference type="ARBA" id="ARBA00023004"/>
    </source>
</evidence>
<dbReference type="GO" id="GO:0010181">
    <property type="term" value="F:FMN binding"/>
    <property type="evidence" value="ECO:0007669"/>
    <property type="project" value="InterPro"/>
</dbReference>
<dbReference type="InterPro" id="IPR018506">
    <property type="entry name" value="Cyt_B5_heme-BS"/>
</dbReference>
<dbReference type="GO" id="GO:0016156">
    <property type="term" value="F:fumarate reductase (NADH) activity"/>
    <property type="evidence" value="ECO:0007669"/>
    <property type="project" value="UniProtKB-EC"/>
</dbReference>
<feature type="region of interest" description="Disordered" evidence="11">
    <location>
        <begin position="530"/>
        <end position="562"/>
    </location>
</feature>
<feature type="domain" description="Cytochrome b5 heme-binding" evidence="12">
    <location>
        <begin position="592"/>
        <end position="668"/>
    </location>
</feature>
<comment type="cofactor">
    <cofactor evidence="1">
        <name>FAD</name>
        <dbReference type="ChEBI" id="CHEBI:57692"/>
    </cofactor>
</comment>
<dbReference type="GO" id="GO:0046872">
    <property type="term" value="F:metal ion binding"/>
    <property type="evidence" value="ECO:0007669"/>
    <property type="project" value="UniProtKB-KW"/>
</dbReference>
<evidence type="ECO:0000256" key="11">
    <source>
        <dbReference type="SAM" id="MobiDB-lite"/>
    </source>
</evidence>
<dbReference type="FunFam" id="3.10.120.10:FF:000007">
    <property type="entry name" value="Sulfite oxidase, mitochondrial"/>
    <property type="match status" value="1"/>
</dbReference>
<keyword evidence="2" id="KW-0349">Heme</keyword>
<sequence length="698" mass="74475">MSIPSSQHVIVVGGGLSGLSACHTIIQRGGNVLLLDKNPFLGGNSTKATSGINGALTKAQVALGIKDSVESFAKDTALSASKMKSDKATELGNVLTGESGPAVEWLMKYFNLDLSLVSQLGGHSFPRTHRGPEKFPGMTITYALMEALEKIEHQTQGRRGRIITGADVKKLITENKAVVGVEYEVEGGETKKAYGPVVLATGGYGADFTKDGVLAKYRPDLLEYATTNGAHCTGDGLKLTYSVGGTAVDLEAVQVHPTGLVDPSDPDAKVKFLAAEALRGVGGLLLDGNGNRFVNELATRDYVSEVMGKNKGPFKLVLNGKASKEIEWHCKHYLGRGLMKKFDGPGLAKDIGISPEKLKKTFDDYNKVAETKNDPFGKKYFQNLPFKMDDTYHVAWVMPLVHYCMGGVKISPKGECLSEDNKVIDGLFACGEVTGAVHGLNRLGGSSLTECVVFGRVSGGTAAEYFFQHLLTRPQQSSSSSSSSSSSTHQFGSQPNGTVLVSFKQVDARLTVSPTKNGFSVDVSYAGGASSPTAQSGEASGNAIGGVVDGGPDNTDKSYDPNVLYNNQEVPAVKAAEEGAKPGEEPKKGPTLKPYTLEDVAKHNKDTDCWVVVNGKVLDCTKFMKRHPGGAKAIMLYAGKDATEEFNMLHDENVIEKYAPETVIGTLAARVTEGTPYLKESPESEQTPYNTKKHTSKL</sequence>
<keyword evidence="7" id="KW-0408">Iron</keyword>
<feature type="region of interest" description="Disordered" evidence="11">
    <location>
        <begin position="675"/>
        <end position="698"/>
    </location>
</feature>
<dbReference type="SMART" id="SM01117">
    <property type="entry name" value="Cyt-b5"/>
    <property type="match status" value="1"/>
</dbReference>
<dbReference type="Gene3D" id="3.10.120.10">
    <property type="entry name" value="Cytochrome b5-like heme/steroid binding domain"/>
    <property type="match status" value="1"/>
</dbReference>
<dbReference type="SUPFAM" id="SSF56425">
    <property type="entry name" value="Succinate dehydrogenase/fumarate reductase flavoprotein, catalytic domain"/>
    <property type="match status" value="1"/>
</dbReference>
<evidence type="ECO:0000313" key="13">
    <source>
        <dbReference type="EMBL" id="KAL0490683.1"/>
    </source>
</evidence>
<keyword evidence="4" id="KW-0479">Metal-binding</keyword>
<evidence type="ECO:0000256" key="9">
    <source>
        <dbReference type="ARBA" id="ARBA00067004"/>
    </source>
</evidence>
<dbReference type="InterPro" id="IPR036188">
    <property type="entry name" value="FAD/NAD-bd_sf"/>
</dbReference>
<keyword evidence="3" id="KW-0285">Flavoprotein</keyword>
<dbReference type="PANTHER" id="PTHR43400">
    <property type="entry name" value="FUMARATE REDUCTASE"/>
    <property type="match status" value="1"/>
</dbReference>
<reference evidence="13 14" key="1">
    <citation type="submission" date="2024-03" db="EMBL/GenBank/DDBJ databases">
        <title>The Acrasis kona genome and developmental transcriptomes reveal deep origins of eukaryotic multicellular pathways.</title>
        <authorList>
            <person name="Sheikh S."/>
            <person name="Fu C.-J."/>
            <person name="Brown M.W."/>
            <person name="Baldauf S.L."/>
        </authorList>
    </citation>
    <scope>NUCLEOTIDE SEQUENCE [LARGE SCALE GENOMIC DNA]</scope>
    <source>
        <strain evidence="13 14">ATCC MYA-3509</strain>
    </source>
</reference>
<evidence type="ECO:0000256" key="8">
    <source>
        <dbReference type="ARBA" id="ARBA00050832"/>
    </source>
</evidence>
<dbReference type="PROSITE" id="PS00191">
    <property type="entry name" value="CYTOCHROME_B5_1"/>
    <property type="match status" value="1"/>
</dbReference>
<dbReference type="PRINTS" id="PR00363">
    <property type="entry name" value="CYTOCHROMEB5"/>
</dbReference>
<accession>A0AAW2ZLD9</accession>
<organism evidence="13 14">
    <name type="scientific">Acrasis kona</name>
    <dbReference type="NCBI Taxonomy" id="1008807"/>
    <lineage>
        <taxon>Eukaryota</taxon>
        <taxon>Discoba</taxon>
        <taxon>Heterolobosea</taxon>
        <taxon>Tetramitia</taxon>
        <taxon>Eutetramitia</taxon>
        <taxon>Acrasidae</taxon>
        <taxon>Acrasis</taxon>
    </lineage>
</organism>
<keyword evidence="14" id="KW-1185">Reference proteome</keyword>
<gene>
    <name evidence="13" type="ORF">AKO1_009675</name>
</gene>
<dbReference type="EC" id="1.3.1.6" evidence="9"/>
<evidence type="ECO:0000256" key="1">
    <source>
        <dbReference type="ARBA" id="ARBA00001974"/>
    </source>
</evidence>
<dbReference type="InterPro" id="IPR027477">
    <property type="entry name" value="Succ_DH/fumarate_Rdtase_cat_sf"/>
</dbReference>
<dbReference type="Gene3D" id="3.90.700.10">
    <property type="entry name" value="Succinate dehydrogenase/fumarate reductase flavoprotein, catalytic domain"/>
    <property type="match status" value="1"/>
</dbReference>
<keyword evidence="6" id="KW-0560">Oxidoreductase</keyword>
<dbReference type="EMBL" id="JAOPGA020001709">
    <property type="protein sequence ID" value="KAL0490683.1"/>
    <property type="molecule type" value="Genomic_DNA"/>
</dbReference>
<dbReference type="Gene3D" id="3.50.50.60">
    <property type="entry name" value="FAD/NAD(P)-binding domain"/>
    <property type="match status" value="1"/>
</dbReference>
<dbReference type="Pfam" id="PF00890">
    <property type="entry name" value="FAD_binding_2"/>
    <property type="match status" value="1"/>
</dbReference>
<dbReference type="PANTHER" id="PTHR43400:SF1">
    <property type="entry name" value="FUMARATE REDUCTASE"/>
    <property type="match status" value="1"/>
</dbReference>
<dbReference type="FunFam" id="3.90.700.10:FF:000007">
    <property type="entry name" value="NADH-dependent fumarate reductase"/>
    <property type="match status" value="1"/>
</dbReference>
<evidence type="ECO:0000256" key="4">
    <source>
        <dbReference type="ARBA" id="ARBA00022723"/>
    </source>
</evidence>
<dbReference type="InterPro" id="IPR010960">
    <property type="entry name" value="Flavocytochrome_c"/>
</dbReference>
<dbReference type="PROSITE" id="PS50255">
    <property type="entry name" value="CYTOCHROME_B5_2"/>
    <property type="match status" value="1"/>
</dbReference>
<name>A0AAW2ZLD9_9EUKA</name>
<dbReference type="NCBIfam" id="TIGR01813">
    <property type="entry name" value="flavo_cyto_c"/>
    <property type="match status" value="1"/>
</dbReference>
<proteinExistence type="predicted"/>
<dbReference type="SUPFAM" id="SSF55856">
    <property type="entry name" value="Cytochrome b5-like heme/steroid binding domain"/>
    <property type="match status" value="1"/>
</dbReference>
<evidence type="ECO:0000256" key="2">
    <source>
        <dbReference type="ARBA" id="ARBA00022617"/>
    </source>
</evidence>
<keyword evidence="5" id="KW-0274">FAD</keyword>
<evidence type="ECO:0000256" key="5">
    <source>
        <dbReference type="ARBA" id="ARBA00022827"/>
    </source>
</evidence>
<dbReference type="Proteomes" id="UP001431209">
    <property type="component" value="Unassembled WGS sequence"/>
</dbReference>
<evidence type="ECO:0000313" key="14">
    <source>
        <dbReference type="Proteomes" id="UP001431209"/>
    </source>
</evidence>
<evidence type="ECO:0000256" key="6">
    <source>
        <dbReference type="ARBA" id="ARBA00023002"/>
    </source>
</evidence>
<dbReference type="Pfam" id="PF00173">
    <property type="entry name" value="Cyt-b5"/>
    <property type="match status" value="1"/>
</dbReference>
<dbReference type="InterPro" id="IPR036400">
    <property type="entry name" value="Cyt_B5-like_heme/steroid_sf"/>
</dbReference>
<dbReference type="SUPFAM" id="SSF51905">
    <property type="entry name" value="FAD/NAD(P)-binding domain"/>
    <property type="match status" value="1"/>
</dbReference>
<dbReference type="GO" id="GO:0020037">
    <property type="term" value="F:heme binding"/>
    <property type="evidence" value="ECO:0007669"/>
    <property type="project" value="InterPro"/>
</dbReference>
<dbReference type="InterPro" id="IPR050315">
    <property type="entry name" value="FAD-oxidoreductase_2"/>
</dbReference>
<feature type="compositionally biased region" description="Polar residues" evidence="11">
    <location>
        <begin position="530"/>
        <end position="539"/>
    </location>
</feature>
<evidence type="ECO:0000259" key="12">
    <source>
        <dbReference type="PROSITE" id="PS50255"/>
    </source>
</evidence>
<dbReference type="InterPro" id="IPR003953">
    <property type="entry name" value="FAD-dep_OxRdtase_2_FAD-bd"/>
</dbReference>
<comment type="caution">
    <text evidence="13">The sequence shown here is derived from an EMBL/GenBank/DDBJ whole genome shotgun (WGS) entry which is preliminary data.</text>
</comment>
<evidence type="ECO:0000256" key="10">
    <source>
        <dbReference type="ARBA" id="ARBA00077246"/>
    </source>
</evidence>
<protein>
    <recommendedName>
        <fullName evidence="9">fumarate reductase (NADH)</fullName>
        <ecNumber evidence="9">1.3.1.6</ecNumber>
    </recommendedName>
    <alternativeName>
        <fullName evidence="10">NADH-dependent fumarate reductase</fullName>
    </alternativeName>
</protein>
<comment type="catalytic activity">
    <reaction evidence="8">
        <text>succinate + NAD(+) = fumarate + NADH + H(+)</text>
        <dbReference type="Rhea" id="RHEA:18281"/>
        <dbReference type="ChEBI" id="CHEBI:15378"/>
        <dbReference type="ChEBI" id="CHEBI:29806"/>
        <dbReference type="ChEBI" id="CHEBI:30031"/>
        <dbReference type="ChEBI" id="CHEBI:57540"/>
        <dbReference type="ChEBI" id="CHEBI:57945"/>
        <dbReference type="EC" id="1.3.1.6"/>
    </reaction>
</comment>